<name>X0CNB3_FUSOX</name>
<dbReference type="Proteomes" id="UP000030663">
    <property type="component" value="Unassembled WGS sequence"/>
</dbReference>
<dbReference type="AlphaFoldDB" id="X0CNB3"/>
<protein>
    <submittedName>
        <fullName evidence="1">Uncharacterized protein</fullName>
    </submittedName>
</protein>
<organism evidence="1 2">
    <name type="scientific">Fusarium oxysporum f. sp. raphani 54005</name>
    <dbReference type="NCBI Taxonomy" id="1089458"/>
    <lineage>
        <taxon>Eukaryota</taxon>
        <taxon>Fungi</taxon>
        <taxon>Dikarya</taxon>
        <taxon>Ascomycota</taxon>
        <taxon>Pezizomycotina</taxon>
        <taxon>Sordariomycetes</taxon>
        <taxon>Hypocreomycetidae</taxon>
        <taxon>Hypocreales</taxon>
        <taxon>Nectriaceae</taxon>
        <taxon>Fusarium</taxon>
        <taxon>Fusarium oxysporum species complex</taxon>
    </lineage>
</organism>
<evidence type="ECO:0000313" key="2">
    <source>
        <dbReference type="Proteomes" id="UP000030663"/>
    </source>
</evidence>
<sequence>MAVAHSGSPGARTRLQAPNTKGLHNNRVLSILRSKFMDRHTFYSKESTIIALVETLSTRTLFISDAATKCTSEIPDAPVDIKNILSHKCLCYGTLQRVLLLYVVEQ</sequence>
<gene>
    <name evidence="1" type="ORF">FOQG_04201</name>
</gene>
<proteinExistence type="predicted"/>
<reference evidence="1 2" key="1">
    <citation type="submission" date="2011-11" db="EMBL/GenBank/DDBJ databases">
        <title>The Genome Sequence of Fusarium oxysporum PHW815.</title>
        <authorList>
            <consortium name="The Broad Institute Genome Sequencing Platform"/>
            <person name="Ma L.-J."/>
            <person name="Gale L.R."/>
            <person name="Schwartz D.C."/>
            <person name="Zhou S."/>
            <person name="Corby-Kistler H."/>
            <person name="Young S.K."/>
            <person name="Zeng Q."/>
            <person name="Gargeya S."/>
            <person name="Fitzgerald M."/>
            <person name="Haas B."/>
            <person name="Abouelleil A."/>
            <person name="Alvarado L."/>
            <person name="Arachchi H.M."/>
            <person name="Berlin A."/>
            <person name="Brown A."/>
            <person name="Chapman S.B."/>
            <person name="Chen Z."/>
            <person name="Dunbar C."/>
            <person name="Freedman E."/>
            <person name="Gearin G."/>
            <person name="Goldberg J."/>
            <person name="Griggs A."/>
            <person name="Gujja S."/>
            <person name="Heiman D."/>
            <person name="Howarth C."/>
            <person name="Larson L."/>
            <person name="Lui A."/>
            <person name="MacDonald P.J.P."/>
            <person name="Montmayeur A."/>
            <person name="Murphy C."/>
            <person name="Neiman D."/>
            <person name="Pearson M."/>
            <person name="Priest M."/>
            <person name="Roberts A."/>
            <person name="Saif S."/>
            <person name="Shea T."/>
            <person name="Shenoy N."/>
            <person name="Sisk P."/>
            <person name="Stolte C."/>
            <person name="Sykes S."/>
            <person name="Wortman J."/>
            <person name="Nusbaum C."/>
            <person name="Birren B."/>
        </authorList>
    </citation>
    <scope>NUCLEOTIDE SEQUENCE [LARGE SCALE GENOMIC DNA]</scope>
    <source>
        <strain evidence="1 2">54005</strain>
    </source>
</reference>
<dbReference type="EMBL" id="JH658366">
    <property type="protein sequence ID" value="EXK95651.1"/>
    <property type="molecule type" value="Genomic_DNA"/>
</dbReference>
<evidence type="ECO:0000313" key="1">
    <source>
        <dbReference type="EMBL" id="EXK95651.1"/>
    </source>
</evidence>
<keyword evidence="2" id="KW-1185">Reference proteome</keyword>
<accession>X0CNB3</accession>
<dbReference type="HOGENOM" id="CLU_2223437_0_0_1"/>